<reference evidence="2" key="2">
    <citation type="submission" date="2025-08" db="UniProtKB">
        <authorList>
            <consortium name="Ensembl"/>
        </authorList>
    </citation>
    <scope>IDENTIFICATION</scope>
</reference>
<protein>
    <recommendedName>
        <fullName evidence="4">Family with sequence similarity 227 member A</fullName>
    </recommendedName>
</protein>
<accession>A0A4W2IHH4</accession>
<sequence>MARFRRLEVVNLTALPMVPLDEPLGVSLMAQNAIKDAMRKNLKDNVPCILVCNGDNTPAQRRDRGSIIHHLLTCFLCAIEKYEMEKKALKRERSRGGLKTADKNLLAELYQYPSFDDSRPNNLPNGVDFCDLVGNVILAEKNPLSGKSFCSGRELEKFLSSPSVRAIWLDSFWWIFHERYQPKKEVQSKLFDRIAQNYAFLLFCESRTHYEEALLKRLPSLLSKALYTSFCCCFPQSWFNTHEFKSDICNTMSLWISGERGLLSPGKAIPDTCLPPEPRWVPVCHHTSSLRQLSFSLLDNQESKVCG</sequence>
<evidence type="ECO:0008006" key="4">
    <source>
        <dbReference type="Google" id="ProtNLM"/>
    </source>
</evidence>
<dbReference type="PANTHER" id="PTHR33560">
    <property type="entry name" value="PROTEIN FAM227B"/>
    <property type="match status" value="1"/>
</dbReference>
<dbReference type="AlphaFoldDB" id="A0A4W2IHH4"/>
<dbReference type="InterPro" id="IPR029417">
    <property type="entry name" value="FAM227"/>
</dbReference>
<proteinExistence type="inferred from homology"/>
<dbReference type="Proteomes" id="UP000429181">
    <property type="component" value="Chromosome 5"/>
</dbReference>
<organism evidence="2 3">
    <name type="scientific">Bos indicus x Bos taurus</name>
    <name type="common">Hybrid cattle</name>
    <dbReference type="NCBI Taxonomy" id="30522"/>
    <lineage>
        <taxon>Eukaryota</taxon>
        <taxon>Metazoa</taxon>
        <taxon>Chordata</taxon>
        <taxon>Craniata</taxon>
        <taxon>Vertebrata</taxon>
        <taxon>Euteleostomi</taxon>
        <taxon>Mammalia</taxon>
        <taxon>Eutheria</taxon>
        <taxon>Laurasiatheria</taxon>
        <taxon>Artiodactyla</taxon>
        <taxon>Ruminantia</taxon>
        <taxon>Pecora</taxon>
        <taxon>Bovidae</taxon>
        <taxon>Bovinae</taxon>
        <taxon>Bos</taxon>
    </lineage>
</organism>
<dbReference type="Pfam" id="PF14922">
    <property type="entry name" value="FWWh"/>
    <property type="match status" value="1"/>
</dbReference>
<comment type="similarity">
    <text evidence="1">Belongs to the FAM227 family.</text>
</comment>
<dbReference type="PANTHER" id="PTHR33560:SF1">
    <property type="entry name" value="PROTEIN FAM227A"/>
    <property type="match status" value="1"/>
</dbReference>
<evidence type="ECO:0000313" key="2">
    <source>
        <dbReference type="Ensembl" id="ENSBIXP00005043547.1"/>
    </source>
</evidence>
<evidence type="ECO:0000313" key="3">
    <source>
        <dbReference type="Proteomes" id="UP000429181"/>
    </source>
</evidence>
<dbReference type="GeneTree" id="ENSGT00940000162433"/>
<reference evidence="2 3" key="1">
    <citation type="submission" date="2018-11" db="EMBL/GenBank/DDBJ databases">
        <title>Haplotype-resolved cattle genomes.</title>
        <authorList>
            <person name="Low W.Y."/>
            <person name="Tearle R."/>
            <person name="Bickhart D.M."/>
            <person name="Rosen B.D."/>
            <person name="Koren S."/>
            <person name="Rhie A."/>
            <person name="Hiendleder S."/>
            <person name="Phillippy A.M."/>
            <person name="Smith T.P.L."/>
            <person name="Williams J.L."/>
        </authorList>
    </citation>
    <scope>NUCLEOTIDE SEQUENCE [LARGE SCALE GENOMIC DNA]</scope>
</reference>
<evidence type="ECO:0000256" key="1">
    <source>
        <dbReference type="ARBA" id="ARBA00008666"/>
    </source>
</evidence>
<name>A0A4W2IHH4_BOBOX</name>
<dbReference type="Ensembl" id="ENSBIXT00005040079.1">
    <property type="protein sequence ID" value="ENSBIXP00005043547.1"/>
    <property type="gene ID" value="ENSBIXG00005027244.1"/>
</dbReference>